<evidence type="ECO:0000256" key="25">
    <source>
        <dbReference type="PIRSR" id="PIRSR000105-2"/>
    </source>
</evidence>
<evidence type="ECO:0000256" key="12">
    <source>
        <dbReference type="ARBA" id="ARBA00023098"/>
    </source>
</evidence>
<dbReference type="InterPro" id="IPR006108">
    <property type="entry name" value="3HC_DH_C"/>
</dbReference>
<evidence type="ECO:0000259" key="28">
    <source>
        <dbReference type="Pfam" id="PF02737"/>
    </source>
</evidence>
<feature type="binding site" evidence="25">
    <location>
        <position position="143"/>
    </location>
    <ligand>
        <name>NAD(+)</name>
        <dbReference type="ChEBI" id="CHEBI:57540"/>
    </ligand>
</feature>
<evidence type="ECO:0000256" key="20">
    <source>
        <dbReference type="ARBA" id="ARBA00065273"/>
    </source>
</evidence>
<evidence type="ECO:0000256" key="8">
    <source>
        <dbReference type="ARBA" id="ARBA00022946"/>
    </source>
</evidence>
<evidence type="ECO:0000256" key="21">
    <source>
        <dbReference type="ARBA" id="ARBA00071676"/>
    </source>
</evidence>
<comment type="caution">
    <text evidence="29">The sequence shown here is derived from an EMBL/GenBank/DDBJ whole genome shotgun (WGS) entry which is preliminary data.</text>
</comment>
<dbReference type="PANTHER" id="PTHR43561">
    <property type="match status" value="1"/>
</dbReference>
<keyword evidence="30" id="KW-1185">Reference proteome</keyword>
<dbReference type="FunFam" id="1.10.1040.10:FF:000019">
    <property type="entry name" value="3-hydroxybutyryl-CoA dehydrogenase FadB2"/>
    <property type="match status" value="1"/>
</dbReference>
<dbReference type="EMBL" id="CAVLEF010000081">
    <property type="protein sequence ID" value="CAK1550333.1"/>
    <property type="molecule type" value="Genomic_DNA"/>
</dbReference>
<feature type="binding site" evidence="25">
    <location>
        <position position="167"/>
    </location>
    <ligand>
        <name>NAD(+)</name>
        <dbReference type="ChEBI" id="CHEBI:57540"/>
    </ligand>
</feature>
<organism evidence="29 30">
    <name type="scientific">Leptosia nina</name>
    <dbReference type="NCBI Taxonomy" id="320188"/>
    <lineage>
        <taxon>Eukaryota</taxon>
        <taxon>Metazoa</taxon>
        <taxon>Ecdysozoa</taxon>
        <taxon>Arthropoda</taxon>
        <taxon>Hexapoda</taxon>
        <taxon>Insecta</taxon>
        <taxon>Pterygota</taxon>
        <taxon>Neoptera</taxon>
        <taxon>Endopterygota</taxon>
        <taxon>Lepidoptera</taxon>
        <taxon>Glossata</taxon>
        <taxon>Ditrysia</taxon>
        <taxon>Papilionoidea</taxon>
        <taxon>Pieridae</taxon>
        <taxon>Pierinae</taxon>
        <taxon>Leptosia</taxon>
    </lineage>
</organism>
<dbReference type="FunFam" id="3.40.50.720:FF:000258">
    <property type="entry name" value="Hydroxyacyl-coenzyme A dehydrogenase, mitochondrial"/>
    <property type="match status" value="1"/>
</dbReference>
<evidence type="ECO:0000256" key="4">
    <source>
        <dbReference type="ARBA" id="ARBA00013000"/>
    </source>
</evidence>
<comment type="catalytic activity">
    <reaction evidence="18">
        <text>(3S)-3-hydroxybutanoyl-CoA + NAD(+) = acetoacetyl-CoA + NADH + H(+)</text>
        <dbReference type="Rhea" id="RHEA:30799"/>
        <dbReference type="ChEBI" id="CHEBI:15378"/>
        <dbReference type="ChEBI" id="CHEBI:57286"/>
        <dbReference type="ChEBI" id="CHEBI:57316"/>
        <dbReference type="ChEBI" id="CHEBI:57540"/>
        <dbReference type="ChEBI" id="CHEBI:57945"/>
    </reaction>
</comment>
<feature type="domain" description="3-hydroxyacyl-CoA dehydrogenase C-terminal" evidence="27">
    <location>
        <begin position="210"/>
        <end position="307"/>
    </location>
</feature>
<evidence type="ECO:0000256" key="24">
    <source>
        <dbReference type="PIRSR" id="PIRSR000105-1"/>
    </source>
</evidence>
<dbReference type="Pfam" id="PF02737">
    <property type="entry name" value="3HCDH_N"/>
    <property type="match status" value="1"/>
</dbReference>
<feature type="domain" description="3-hydroxyacyl-CoA dehydrogenase NAD binding" evidence="28">
    <location>
        <begin position="23"/>
        <end position="208"/>
    </location>
</feature>
<dbReference type="Gene3D" id="3.40.50.720">
    <property type="entry name" value="NAD(P)-binding Rossmann-like Domain"/>
    <property type="match status" value="1"/>
</dbReference>
<comment type="catalytic activity">
    <reaction evidence="17">
        <text>(3S)-hydroxyhexadecanoyl-CoA + NAD(+) = 3-oxohexadecanoyl-CoA + NADH + H(+)</text>
        <dbReference type="Rhea" id="RHEA:31159"/>
        <dbReference type="ChEBI" id="CHEBI:15378"/>
        <dbReference type="ChEBI" id="CHEBI:57349"/>
        <dbReference type="ChEBI" id="CHEBI:57540"/>
        <dbReference type="ChEBI" id="CHEBI:57945"/>
        <dbReference type="ChEBI" id="CHEBI:62613"/>
    </reaction>
</comment>
<keyword evidence="6" id="KW-0276">Fatty acid metabolism</keyword>
<evidence type="ECO:0000259" key="27">
    <source>
        <dbReference type="Pfam" id="PF00725"/>
    </source>
</evidence>
<evidence type="ECO:0000313" key="30">
    <source>
        <dbReference type="Proteomes" id="UP001497472"/>
    </source>
</evidence>
<keyword evidence="8" id="KW-0809">Transit peptide</keyword>
<evidence type="ECO:0000256" key="16">
    <source>
        <dbReference type="ARBA" id="ARBA00051510"/>
    </source>
</evidence>
<evidence type="ECO:0000256" key="22">
    <source>
        <dbReference type="ARBA" id="ARBA00077615"/>
    </source>
</evidence>
<dbReference type="GO" id="GO:0006635">
    <property type="term" value="P:fatty acid beta-oxidation"/>
    <property type="evidence" value="ECO:0007669"/>
    <property type="project" value="TreeGrafter"/>
</dbReference>
<comment type="subunit">
    <text evidence="20">Homodimer. Interacts with GLUD1; this interaction inhibits the activation of glutamate dehydrogenase 1 (GLUD1).</text>
</comment>
<evidence type="ECO:0000256" key="6">
    <source>
        <dbReference type="ARBA" id="ARBA00022832"/>
    </source>
</evidence>
<comment type="pathway">
    <text evidence="2">Lipid metabolism; fatty acid beta-oxidation.</text>
</comment>
<evidence type="ECO:0000256" key="19">
    <source>
        <dbReference type="ARBA" id="ARBA00059837"/>
    </source>
</evidence>
<evidence type="ECO:0000256" key="10">
    <source>
        <dbReference type="ARBA" id="ARBA00023002"/>
    </source>
</evidence>
<dbReference type="InterPro" id="IPR022694">
    <property type="entry name" value="3-OHacyl-CoA_DH"/>
</dbReference>
<dbReference type="PIRSF" id="PIRSF000105">
    <property type="entry name" value="HCDH"/>
    <property type="match status" value="1"/>
</dbReference>
<dbReference type="InterPro" id="IPR006180">
    <property type="entry name" value="3-OHacyl-CoA_DH_CS"/>
</dbReference>
<keyword evidence="5" id="KW-0221">Differentiation</keyword>
<keyword evidence="10" id="KW-0560">Oxidoreductase</keyword>
<dbReference type="GO" id="GO:0030154">
    <property type="term" value="P:cell differentiation"/>
    <property type="evidence" value="ECO:0007669"/>
    <property type="project" value="UniProtKB-KW"/>
</dbReference>
<dbReference type="Gene3D" id="1.10.1040.10">
    <property type="entry name" value="N-(1-d-carboxylethyl)-l-norvaline Dehydrogenase, domain 2"/>
    <property type="match status" value="1"/>
</dbReference>
<feature type="binding site" evidence="25">
    <location>
        <position position="51"/>
    </location>
    <ligand>
        <name>NAD(+)</name>
        <dbReference type="ChEBI" id="CHEBI:57540"/>
    </ligand>
</feature>
<keyword evidence="13" id="KW-0496">Mitochondrion</keyword>
<evidence type="ECO:0000256" key="9">
    <source>
        <dbReference type="ARBA" id="ARBA00022990"/>
    </source>
</evidence>
<dbReference type="GO" id="GO:0005759">
    <property type="term" value="C:mitochondrial matrix"/>
    <property type="evidence" value="ECO:0007669"/>
    <property type="project" value="UniProtKB-SubCell"/>
</dbReference>
<feature type="binding site" evidence="25">
    <location>
        <begin position="28"/>
        <end position="33"/>
    </location>
    <ligand>
        <name>NAD(+)</name>
        <dbReference type="ChEBI" id="CHEBI:57540"/>
    </ligand>
</feature>
<protein>
    <recommendedName>
        <fullName evidence="21">Hydroxyacyl-coenzyme A dehydrogenase, mitochondrial</fullName>
        <ecNumber evidence="4">1.1.1.35</ecNumber>
    </recommendedName>
    <alternativeName>
        <fullName evidence="22">Medium and short-chain L-3-hydroxyacyl-coenzyme A dehydrogenase</fullName>
    </alternativeName>
    <alternativeName>
        <fullName evidence="23">Short-chain 3-hydroxyacyl-CoA dehydrogenase</fullName>
    </alternativeName>
</protein>
<dbReference type="GO" id="GO:0007283">
    <property type="term" value="P:spermatogenesis"/>
    <property type="evidence" value="ECO:0007669"/>
    <property type="project" value="UniProtKB-KW"/>
</dbReference>
<evidence type="ECO:0000256" key="3">
    <source>
        <dbReference type="ARBA" id="ARBA00009463"/>
    </source>
</evidence>
<dbReference type="EC" id="1.1.1.35" evidence="4"/>
<keyword evidence="9" id="KW-0007">Acetylation</keyword>
<feature type="binding site" evidence="26">
    <location>
        <position position="74"/>
    </location>
    <ligand>
        <name>CoA</name>
        <dbReference type="ChEBI" id="CHEBI:57287"/>
    </ligand>
</feature>
<keyword evidence="11 25" id="KW-0520">NAD</keyword>
<dbReference type="SUPFAM" id="SSF51735">
    <property type="entry name" value="NAD(P)-binding Rossmann-fold domains"/>
    <property type="match status" value="1"/>
</dbReference>
<dbReference type="AlphaFoldDB" id="A0AAV1JMB0"/>
<evidence type="ECO:0000256" key="13">
    <source>
        <dbReference type="ARBA" id="ARBA00023128"/>
    </source>
</evidence>
<dbReference type="InterPro" id="IPR052242">
    <property type="entry name" value="Mito_3-hydroxyacyl-CoA_DH"/>
</dbReference>
<evidence type="ECO:0000256" key="11">
    <source>
        <dbReference type="ARBA" id="ARBA00023027"/>
    </source>
</evidence>
<accession>A0AAV1JMB0</accession>
<evidence type="ECO:0000256" key="17">
    <source>
        <dbReference type="ARBA" id="ARBA00052282"/>
    </source>
</evidence>
<keyword evidence="14" id="KW-0379">Hydroxylation</keyword>
<sequence length="310" mass="33684">MNQFGVIVRSFSNSAAVNSAIKNVTIIGGGLMGSGIAQVTAQAGQNVTLVDVNSDILAKSQKSINNSLGRIAKKIYKDNPQEGEKFAREASERIKTATDPVAAVKDTDLVIEAIVENLDVKHALFQKLDNAAPAHTIFASNTSSLSINDISSVVKRKDRFGGLHFFNPVPVMRLLEVVRGGETTDSTFDTMMQWGKSIGKTCVACKDTPGFIVNRLLVPYMAEALRLLERGDASARDIDIAMKLGAGYPMGPIELLDYVGLDTTKFILDGWNKNYPDQPLFKPIPILNKLVAEGKLGVKTGEGFYKYDKK</sequence>
<evidence type="ECO:0000256" key="26">
    <source>
        <dbReference type="PIRSR" id="PIRSR000105-3"/>
    </source>
</evidence>
<dbReference type="InterPro" id="IPR006176">
    <property type="entry name" value="3-OHacyl-CoA_DH_NAD-bd"/>
</dbReference>
<feature type="binding site" evidence="26">
    <location>
        <position position="143"/>
    </location>
    <ligand>
        <name>CoA</name>
        <dbReference type="ChEBI" id="CHEBI:57287"/>
    </ligand>
</feature>
<dbReference type="PROSITE" id="PS00067">
    <property type="entry name" value="3HCDH"/>
    <property type="match status" value="1"/>
</dbReference>
<dbReference type="InterPro" id="IPR036291">
    <property type="entry name" value="NAD(P)-bd_dom_sf"/>
</dbReference>
<keyword evidence="12" id="KW-0443">Lipid metabolism</keyword>
<comment type="catalytic activity">
    <reaction evidence="15">
        <text>a (3S)-3-hydroxyacyl-CoA + NAD(+) = a 3-oxoacyl-CoA + NADH + H(+)</text>
        <dbReference type="Rhea" id="RHEA:22432"/>
        <dbReference type="ChEBI" id="CHEBI:15378"/>
        <dbReference type="ChEBI" id="CHEBI:57318"/>
        <dbReference type="ChEBI" id="CHEBI:57540"/>
        <dbReference type="ChEBI" id="CHEBI:57945"/>
        <dbReference type="ChEBI" id="CHEBI:90726"/>
        <dbReference type="EC" id="1.1.1.35"/>
    </reaction>
</comment>
<feature type="site" description="Important for catalytic activity" evidence="24">
    <location>
        <position position="164"/>
    </location>
</feature>
<feature type="binding site" evidence="26">
    <location>
        <position position="67"/>
    </location>
    <ligand>
        <name>CoA</name>
        <dbReference type="ChEBI" id="CHEBI:57287"/>
    </ligand>
</feature>
<keyword evidence="7" id="KW-0744">Spermatogenesis</keyword>
<feature type="binding site" evidence="25">
    <location>
        <position position="121"/>
    </location>
    <ligand>
        <name>NAD(+)</name>
        <dbReference type="ChEBI" id="CHEBI:57540"/>
    </ligand>
</feature>
<proteinExistence type="inferred from homology"/>
<feature type="binding site" evidence="25">
    <location>
        <position position="116"/>
    </location>
    <ligand>
        <name>NAD(+)</name>
        <dbReference type="ChEBI" id="CHEBI:57540"/>
    </ligand>
</feature>
<reference evidence="29 30" key="1">
    <citation type="submission" date="2023-11" db="EMBL/GenBank/DDBJ databases">
        <authorList>
            <person name="Okamura Y."/>
        </authorList>
    </citation>
    <scope>NUCLEOTIDE SEQUENCE [LARGE SCALE GENOMIC DNA]</scope>
</reference>
<dbReference type="SUPFAM" id="SSF48179">
    <property type="entry name" value="6-phosphogluconate dehydrogenase C-terminal domain-like"/>
    <property type="match status" value="1"/>
</dbReference>
<evidence type="ECO:0000256" key="14">
    <source>
        <dbReference type="ARBA" id="ARBA00023278"/>
    </source>
</evidence>
<dbReference type="Proteomes" id="UP001497472">
    <property type="component" value="Unassembled WGS sequence"/>
</dbReference>
<evidence type="ECO:0000256" key="2">
    <source>
        <dbReference type="ARBA" id="ARBA00005005"/>
    </source>
</evidence>
<evidence type="ECO:0000256" key="7">
    <source>
        <dbReference type="ARBA" id="ARBA00022871"/>
    </source>
</evidence>
<feature type="binding site" evidence="25">
    <location>
        <position position="299"/>
    </location>
    <ligand>
        <name>NAD(+)</name>
        <dbReference type="ChEBI" id="CHEBI:57540"/>
    </ligand>
</feature>
<comment type="catalytic activity">
    <reaction evidence="16">
        <text>(3S)-hydroxydecanoyl-CoA + NAD(+) = 3-oxodecanoyl-CoA + NADH + H(+)</text>
        <dbReference type="Rhea" id="RHEA:31187"/>
        <dbReference type="ChEBI" id="CHEBI:15378"/>
        <dbReference type="ChEBI" id="CHEBI:57540"/>
        <dbReference type="ChEBI" id="CHEBI:57945"/>
        <dbReference type="ChEBI" id="CHEBI:62548"/>
        <dbReference type="ChEBI" id="CHEBI:62616"/>
    </reaction>
</comment>
<evidence type="ECO:0000256" key="15">
    <source>
        <dbReference type="ARBA" id="ARBA00049556"/>
    </source>
</evidence>
<comment type="similarity">
    <text evidence="3">Belongs to the 3-hydroxyacyl-CoA dehydrogenase family.</text>
</comment>
<evidence type="ECO:0000313" key="29">
    <source>
        <dbReference type="EMBL" id="CAK1550333.1"/>
    </source>
</evidence>
<dbReference type="InterPro" id="IPR008927">
    <property type="entry name" value="6-PGluconate_DH-like_C_sf"/>
</dbReference>
<dbReference type="PANTHER" id="PTHR43561:SF3">
    <property type="entry name" value="HYDROXYACYL-COENZYME A DEHYDROGENASE, MITOCHONDRIAL"/>
    <property type="match status" value="1"/>
</dbReference>
<gene>
    <name evidence="29" type="ORF">LNINA_LOCUS9566</name>
</gene>
<dbReference type="InterPro" id="IPR013328">
    <property type="entry name" value="6PGD_dom2"/>
</dbReference>
<dbReference type="Pfam" id="PF00725">
    <property type="entry name" value="3HCDH"/>
    <property type="match status" value="1"/>
</dbReference>
<comment type="subcellular location">
    <subcellularLocation>
        <location evidence="1">Mitochondrion matrix</location>
    </subcellularLocation>
</comment>
<evidence type="ECO:0000256" key="1">
    <source>
        <dbReference type="ARBA" id="ARBA00004305"/>
    </source>
</evidence>
<evidence type="ECO:0000256" key="23">
    <source>
        <dbReference type="ARBA" id="ARBA00079904"/>
    </source>
</evidence>
<dbReference type="GO" id="GO:0070403">
    <property type="term" value="F:NAD+ binding"/>
    <property type="evidence" value="ECO:0007669"/>
    <property type="project" value="InterPro"/>
</dbReference>
<comment type="function">
    <text evidence="19">Mitochondrial fatty acid beta-oxidation enzyme that catalyzes the third step of the beta-oxidation cycle for medium and short-chain 3-hydroxy fatty acyl-CoAs (C4 to C10). Plays a role in the control of insulin secretion by inhibiting the activation of glutamate dehydrogenase 1 (GLUD1), an enzyme that has an important role in regulating amino acid-induced insulin secretion. Plays a role in the maintenance of normal spermatogenesis through the reduction of fatty acid accumulation in the testes.</text>
</comment>
<dbReference type="GO" id="GO:0003857">
    <property type="term" value="F:(3S)-3-hydroxyacyl-CoA dehydrogenase (NAD+) activity"/>
    <property type="evidence" value="ECO:0007669"/>
    <property type="project" value="UniProtKB-EC"/>
</dbReference>
<name>A0AAV1JMB0_9NEOP</name>
<evidence type="ECO:0000256" key="5">
    <source>
        <dbReference type="ARBA" id="ARBA00022782"/>
    </source>
</evidence>
<evidence type="ECO:0000256" key="18">
    <source>
        <dbReference type="ARBA" id="ARBA00052692"/>
    </source>
</evidence>